<feature type="transmembrane region" description="Helical" evidence="9">
    <location>
        <begin position="171"/>
        <end position="188"/>
    </location>
</feature>
<evidence type="ECO:0000256" key="4">
    <source>
        <dbReference type="ARBA" id="ARBA00022692"/>
    </source>
</evidence>
<dbReference type="PANTHER" id="PTHR11432">
    <property type="entry name" value="NADH DEHYDROGENASE SUBUNIT 1"/>
    <property type="match status" value="1"/>
</dbReference>
<keyword evidence="4 7" id="KW-0812">Transmembrane</keyword>
<dbReference type="InterPro" id="IPR001694">
    <property type="entry name" value="NADH_UbQ_OxRdtase_su1/FPO"/>
</dbReference>
<name>A0A0B4U481_MACBL</name>
<dbReference type="GO" id="GO:0003954">
    <property type="term" value="F:NADH dehydrogenase activity"/>
    <property type="evidence" value="ECO:0007669"/>
    <property type="project" value="TreeGrafter"/>
</dbReference>
<dbReference type="HAMAP" id="MF_01350">
    <property type="entry name" value="NDH1_NuoH"/>
    <property type="match status" value="1"/>
</dbReference>
<dbReference type="AlphaFoldDB" id="A0A0B4U481"/>
<dbReference type="GO" id="GO:0009060">
    <property type="term" value="P:aerobic respiration"/>
    <property type="evidence" value="ECO:0007669"/>
    <property type="project" value="TreeGrafter"/>
</dbReference>
<sequence>MVVGGLVTVMSMVVVLLGVAYFVIIERKGLSIVQRRHGPNKPSLIGLLLPVADGVKLLSKEWVVPVAANQALFLLGPVFVFFFSYGLWLIYPVSHPMMYLKLSILYFLCMSSVKVFGVIMCGWSSNCQYGLLGAMRAAAQSVSYEVGFTTLLFCPLLYLGTFELYEMRMSNGFYVLSFLEVFFMWFVSALAETNRTPFDFVEGESELVSGYMVEYGAFGFTLLVLAEYGSIMFMSVVCASLFFSVGANLYIIGDLVFTLIAVFISYLFIIVRGTLPRYRYDKLMDLCWKVMLPLSIGFFMLSMVISA</sequence>
<dbReference type="GO" id="GO:0005743">
    <property type="term" value="C:mitochondrial inner membrane"/>
    <property type="evidence" value="ECO:0007669"/>
    <property type="project" value="UniProtKB-SubCell"/>
</dbReference>
<dbReference type="PROSITE" id="PS00668">
    <property type="entry name" value="COMPLEX1_ND1_2"/>
    <property type="match status" value="1"/>
</dbReference>
<organism evidence="10">
    <name type="scientific">Macoma balthica</name>
    <name type="common">Baltic tellin</name>
    <name type="synonym">Limecola balthica</name>
    <dbReference type="NCBI Taxonomy" id="1903275"/>
    <lineage>
        <taxon>Eukaryota</taxon>
        <taxon>Metazoa</taxon>
        <taxon>Spiralia</taxon>
        <taxon>Lophotrochozoa</taxon>
        <taxon>Mollusca</taxon>
        <taxon>Bivalvia</taxon>
        <taxon>Autobranchia</taxon>
        <taxon>Heteroconchia</taxon>
        <taxon>Euheterodonta</taxon>
        <taxon>Imparidentia</taxon>
        <taxon>Neoheterodontei</taxon>
        <taxon>Cardiida</taxon>
        <taxon>Tellinoidea</taxon>
        <taxon>Tellinidae</taxon>
        <taxon>Macoma</taxon>
    </lineage>
</organism>
<dbReference type="EC" id="7.1.1.2" evidence="8"/>
<evidence type="ECO:0000256" key="2">
    <source>
        <dbReference type="ARBA" id="ARBA00010535"/>
    </source>
</evidence>
<evidence type="ECO:0000256" key="6">
    <source>
        <dbReference type="ARBA" id="ARBA00023136"/>
    </source>
</evidence>
<comment type="subcellular location">
    <subcellularLocation>
        <location evidence="1">Membrane</location>
        <topology evidence="1">Multi-pass membrane protein</topology>
    </subcellularLocation>
    <subcellularLocation>
        <location evidence="7">Mitochondrion inner membrane</location>
        <topology evidence="7">Multi-pass membrane protein</topology>
    </subcellularLocation>
</comment>
<dbReference type="GO" id="GO:0008137">
    <property type="term" value="F:NADH dehydrogenase (ubiquinone) activity"/>
    <property type="evidence" value="ECO:0007669"/>
    <property type="project" value="UniProtKB-EC"/>
</dbReference>
<dbReference type="Pfam" id="PF00146">
    <property type="entry name" value="NADHdh"/>
    <property type="match status" value="1"/>
</dbReference>
<evidence type="ECO:0000256" key="1">
    <source>
        <dbReference type="ARBA" id="ARBA00004141"/>
    </source>
</evidence>
<dbReference type="EMBL" id="KM373204">
    <property type="protein sequence ID" value="AJC10853.1"/>
    <property type="molecule type" value="Genomic_DNA"/>
</dbReference>
<feature type="transmembrane region" description="Helical" evidence="9">
    <location>
        <begin position="287"/>
        <end position="305"/>
    </location>
</feature>
<gene>
    <name evidence="10" type="primary">nad1</name>
</gene>
<reference evidence="10" key="1">
    <citation type="journal article" date="2014" name="BMC Evol. Biol.">
        <title>Mitochondrial genomes of the Baltic clam Macoma balthica (Bivalvia: Tellinidae): setting the stage for studying mito-nuclear incompatibilities.</title>
        <authorList>
            <person name="Saunier A."/>
            <person name="Garcia P."/>
            <person name="Becquet V."/>
            <person name="Marsaud N."/>
            <person name="Escudie F."/>
            <person name="Pante E."/>
        </authorList>
    </citation>
    <scope>NUCLEOTIDE SEQUENCE</scope>
    <source>
        <strain evidence="10">W20</strain>
        <tissue evidence="10">Muscle foot</tissue>
    </source>
</reference>
<keyword evidence="6 9" id="KW-0472">Membrane</keyword>
<keyword evidence="7" id="KW-0520">NAD</keyword>
<keyword evidence="8" id="KW-0830">Ubiquinone</keyword>
<feature type="transmembrane region" description="Helical" evidence="9">
    <location>
        <begin position="257"/>
        <end position="275"/>
    </location>
</feature>
<protein>
    <recommendedName>
        <fullName evidence="3 8">NADH-ubiquinone oxidoreductase chain 1</fullName>
        <ecNumber evidence="8">7.1.1.2</ecNumber>
    </recommendedName>
</protein>
<feature type="transmembrane region" description="Helical" evidence="9">
    <location>
        <begin position="137"/>
        <end position="159"/>
    </location>
</feature>
<comment type="similarity">
    <text evidence="2 7">Belongs to the complex I subunit 1 family.</text>
</comment>
<evidence type="ECO:0000313" key="10">
    <source>
        <dbReference type="EMBL" id="AJC10853.1"/>
    </source>
</evidence>
<keyword evidence="8 10" id="KW-0496">Mitochondrion</keyword>
<feature type="transmembrane region" description="Helical" evidence="9">
    <location>
        <begin position="103"/>
        <end position="125"/>
    </location>
</feature>
<evidence type="ECO:0000256" key="3">
    <source>
        <dbReference type="ARBA" id="ARBA00021009"/>
    </source>
</evidence>
<proteinExistence type="inferred from homology"/>
<feature type="transmembrane region" description="Helical" evidence="9">
    <location>
        <begin position="71"/>
        <end position="91"/>
    </location>
</feature>
<dbReference type="InterPro" id="IPR018086">
    <property type="entry name" value="NADH_UbQ_OxRdtase_su1_CS"/>
</dbReference>
<dbReference type="PANTHER" id="PTHR11432:SF3">
    <property type="entry name" value="NADH-UBIQUINONE OXIDOREDUCTASE CHAIN 1"/>
    <property type="match status" value="1"/>
</dbReference>
<evidence type="ECO:0000256" key="8">
    <source>
        <dbReference type="RuleBase" id="RU000473"/>
    </source>
</evidence>
<comment type="catalytic activity">
    <reaction evidence="8">
        <text>a ubiquinone + NADH + 5 H(+)(in) = a ubiquinol + NAD(+) + 4 H(+)(out)</text>
        <dbReference type="Rhea" id="RHEA:29091"/>
        <dbReference type="Rhea" id="RHEA-COMP:9565"/>
        <dbReference type="Rhea" id="RHEA-COMP:9566"/>
        <dbReference type="ChEBI" id="CHEBI:15378"/>
        <dbReference type="ChEBI" id="CHEBI:16389"/>
        <dbReference type="ChEBI" id="CHEBI:17976"/>
        <dbReference type="ChEBI" id="CHEBI:57540"/>
        <dbReference type="ChEBI" id="CHEBI:57945"/>
        <dbReference type="EC" id="7.1.1.2"/>
    </reaction>
</comment>
<accession>A0A0B4U481</accession>
<feature type="transmembrane region" description="Helical" evidence="9">
    <location>
        <begin position="6"/>
        <end position="24"/>
    </location>
</feature>
<keyword evidence="5 9" id="KW-1133">Transmembrane helix</keyword>
<geneLocation type="mitochondrion" evidence="10"/>
<evidence type="ECO:0000256" key="9">
    <source>
        <dbReference type="SAM" id="Phobius"/>
    </source>
</evidence>
<evidence type="ECO:0000256" key="5">
    <source>
        <dbReference type="ARBA" id="ARBA00022989"/>
    </source>
</evidence>
<evidence type="ECO:0000256" key="7">
    <source>
        <dbReference type="RuleBase" id="RU000471"/>
    </source>
</evidence>